<dbReference type="PANTHER" id="PTHR18916">
    <property type="entry name" value="DYNACTIN 1-RELATED MICROTUBULE-BINDING"/>
    <property type="match status" value="1"/>
</dbReference>
<keyword evidence="5 7" id="KW-0175">Coiled coil</keyword>
<dbReference type="GO" id="GO:0005819">
    <property type="term" value="C:spindle"/>
    <property type="evidence" value="ECO:0007669"/>
    <property type="project" value="UniProtKB-SubCell"/>
</dbReference>
<dbReference type="SUPFAM" id="SSF74924">
    <property type="entry name" value="Cap-Gly domain"/>
    <property type="match status" value="1"/>
</dbReference>
<feature type="compositionally biased region" description="Polar residues" evidence="8">
    <location>
        <begin position="236"/>
        <end position="255"/>
    </location>
</feature>
<evidence type="ECO:0000256" key="3">
    <source>
        <dbReference type="ARBA" id="ARBA00022701"/>
    </source>
</evidence>
<feature type="compositionally biased region" description="Basic and acidic residues" evidence="8">
    <location>
        <begin position="549"/>
        <end position="566"/>
    </location>
</feature>
<evidence type="ECO:0000313" key="11">
    <source>
        <dbReference type="Proteomes" id="UP000198211"/>
    </source>
</evidence>
<protein>
    <submittedName>
        <fullName evidence="10">Dynactin subunit 1 isoform X1</fullName>
    </submittedName>
</protein>
<comment type="caution">
    <text evidence="10">The sequence shown here is derived from an EMBL/GenBank/DDBJ whole genome shotgun (WGS) entry which is preliminary data.</text>
</comment>
<feature type="coiled-coil region" evidence="7">
    <location>
        <begin position="672"/>
        <end position="763"/>
    </location>
</feature>
<evidence type="ECO:0000256" key="2">
    <source>
        <dbReference type="ARBA" id="ARBA00022490"/>
    </source>
</evidence>
<evidence type="ECO:0000256" key="7">
    <source>
        <dbReference type="SAM" id="Coils"/>
    </source>
</evidence>
<dbReference type="GO" id="GO:0005874">
    <property type="term" value="C:microtubule"/>
    <property type="evidence" value="ECO:0007669"/>
    <property type="project" value="UniProtKB-KW"/>
</dbReference>
<evidence type="ECO:0000256" key="5">
    <source>
        <dbReference type="ARBA" id="ARBA00023054"/>
    </source>
</evidence>
<feature type="domain" description="CAP-Gly" evidence="9">
    <location>
        <begin position="44"/>
        <end position="86"/>
    </location>
</feature>
<evidence type="ECO:0000256" key="6">
    <source>
        <dbReference type="ARBA" id="ARBA00023212"/>
    </source>
</evidence>
<evidence type="ECO:0000256" key="8">
    <source>
        <dbReference type="SAM" id="MobiDB-lite"/>
    </source>
</evidence>
<feature type="compositionally biased region" description="Low complexity" evidence="8">
    <location>
        <begin position="480"/>
        <end position="495"/>
    </location>
</feature>
<feature type="compositionally biased region" description="Low complexity" evidence="8">
    <location>
        <begin position="175"/>
        <end position="193"/>
    </location>
</feature>
<dbReference type="Gene3D" id="2.30.30.190">
    <property type="entry name" value="CAP Gly-rich-like domain"/>
    <property type="match status" value="1"/>
</dbReference>
<feature type="region of interest" description="Disordered" evidence="8">
    <location>
        <begin position="421"/>
        <end position="453"/>
    </location>
</feature>
<dbReference type="PROSITE" id="PS50245">
    <property type="entry name" value="CAP_GLY_2"/>
    <property type="match status" value="1"/>
</dbReference>
<dbReference type="Pfam" id="PF01302">
    <property type="entry name" value="CAP_GLY"/>
    <property type="match status" value="1"/>
</dbReference>
<dbReference type="EMBL" id="NBNE01004122">
    <property type="protein sequence ID" value="OWZ06087.1"/>
    <property type="molecule type" value="Genomic_DNA"/>
</dbReference>
<evidence type="ECO:0000313" key="10">
    <source>
        <dbReference type="EMBL" id="OWZ06087.1"/>
    </source>
</evidence>
<reference evidence="11" key="1">
    <citation type="submission" date="2017-03" db="EMBL/GenBank/DDBJ databases">
        <title>Phytopthora megakarya and P. palmivora, two closely related causual agents of cacao black pod achieved similar genome size and gene model numbers by different mechanisms.</title>
        <authorList>
            <person name="Ali S."/>
            <person name="Shao J."/>
            <person name="Larry D.J."/>
            <person name="Kronmiller B."/>
            <person name="Shen D."/>
            <person name="Strem M.D."/>
            <person name="Melnick R.L."/>
            <person name="Guiltinan M.J."/>
            <person name="Tyler B.M."/>
            <person name="Meinhardt L.W."/>
            <person name="Bailey B.A."/>
        </authorList>
    </citation>
    <scope>NUCLEOTIDE SEQUENCE [LARGE SCALE GENOMIC DNA]</scope>
    <source>
        <strain evidence="11">zdho120</strain>
    </source>
</reference>
<keyword evidence="3" id="KW-0493">Microtubule</keyword>
<feature type="region of interest" description="Disordered" evidence="8">
    <location>
        <begin position="167"/>
        <end position="275"/>
    </location>
</feature>
<dbReference type="SMART" id="SM01052">
    <property type="entry name" value="CAP_GLY"/>
    <property type="match status" value="1"/>
</dbReference>
<dbReference type="PANTHER" id="PTHR18916:SF6">
    <property type="entry name" value="DYNACTIN SUBUNIT 1"/>
    <property type="match status" value="1"/>
</dbReference>
<comment type="subcellular location">
    <subcellularLocation>
        <location evidence="1">Cytoplasm</location>
        <location evidence="1">Cytoskeleton</location>
        <location evidence="1">Spindle</location>
    </subcellularLocation>
</comment>
<keyword evidence="6" id="KW-0206">Cytoskeleton</keyword>
<proteinExistence type="predicted"/>
<dbReference type="AlphaFoldDB" id="A0A225VMV0"/>
<dbReference type="Proteomes" id="UP000198211">
    <property type="component" value="Unassembled WGS sequence"/>
</dbReference>
<keyword evidence="11" id="KW-1185">Reference proteome</keyword>
<gene>
    <name evidence="10" type="ORF">PHMEG_00021709</name>
</gene>
<dbReference type="OrthoDB" id="2130750at2759"/>
<feature type="compositionally biased region" description="Low complexity" evidence="8">
    <location>
        <begin position="593"/>
        <end position="607"/>
    </location>
</feature>
<accession>A0A225VMV0</accession>
<sequence length="879" mass="98190">MASSIPKPRTSLTTTQALSPVMKVPLSSRVVLSRRRNGTVKYVGKLINESGEWYGVALDEPKGDCDGMRGKERYFFCPPNYGIFVRRKEIYCSKEPISVFKGPPSPVTDEGSSCSSSASIEQPSEMFSAVGTGIVHSVSSTNNAISPLMKTFKGFRKQLDFISLKTIGPGRSRDASPVATLTSSTPSSPTARSGLKPPSPFRRFVSFSQDLPIPPNPVSPTNKTPTASPDNRRRQSAISSSPKASLVRRTNSFRVSTPDKEDFTRPILPSFPPPLSSNRFTSFQNSGTQHFSISEDNANATFDELTTRTPILHSKPPATNETKYYGIQSTAEDKAINPTQPVASDTNDYASKRASPLHQSELIIDDQIKRFTPVEEAVITIPTTDQSVATLTAVKNSRLAVFHVPPIDTTCSREIVLVSEKASPAPSSPRDIFGDSPRNSPRSLVPETKSEVTQILTEKARSIRLAGRSSSFQIPSLEVSPASSPENSPSRRSNNRTALLFDGVTVLDDNSDDGHGSPKWFRDDSELAALSAPDPQVVDKLSQRSSRSCQEHTAVESLSPDKKLMETESGSGERPLFFRRTNVGRSPMERRSSYSSFLTSSSSSPSSPTARIMENAASRSSRAAELEKEIIAMRTNHENIVAVLRATNKQHAANVLELRAQVAALTDANLWLERQLTAKGELVRELREMEKQQQRDSVSVNEVQKILELKDTQIQTLEREMGQLRLRLARLESDKDSQLYQQYQHYEVRRERDEKRINDLRKEVLSMVRLSVDCERGWNLPSRLTREMLSISVMSDSSCSPKCEISRRCLSTSFEYRRLYIQSCFRVVYYHIDCRQLIKTTQIYPKRSSVQCLERSRQWRRAVVYSPLSKHPFRCTGIR</sequence>
<evidence type="ECO:0000259" key="9">
    <source>
        <dbReference type="PROSITE" id="PS50245"/>
    </source>
</evidence>
<dbReference type="InterPro" id="IPR036859">
    <property type="entry name" value="CAP-Gly_dom_sf"/>
</dbReference>
<keyword evidence="4" id="KW-0243">Dynein</keyword>
<evidence type="ECO:0000256" key="1">
    <source>
        <dbReference type="ARBA" id="ARBA00004186"/>
    </source>
</evidence>
<keyword evidence="2" id="KW-0963">Cytoplasm</keyword>
<feature type="region of interest" description="Disordered" evidence="8">
    <location>
        <begin position="534"/>
        <end position="620"/>
    </location>
</feature>
<feature type="region of interest" description="Disordered" evidence="8">
    <location>
        <begin position="476"/>
        <end position="495"/>
    </location>
</feature>
<dbReference type="GO" id="GO:0030286">
    <property type="term" value="C:dynein complex"/>
    <property type="evidence" value="ECO:0007669"/>
    <property type="project" value="UniProtKB-KW"/>
</dbReference>
<dbReference type="InterPro" id="IPR000938">
    <property type="entry name" value="CAP-Gly_domain"/>
</dbReference>
<organism evidence="10 11">
    <name type="scientific">Phytophthora megakarya</name>
    <dbReference type="NCBI Taxonomy" id="4795"/>
    <lineage>
        <taxon>Eukaryota</taxon>
        <taxon>Sar</taxon>
        <taxon>Stramenopiles</taxon>
        <taxon>Oomycota</taxon>
        <taxon>Peronosporomycetes</taxon>
        <taxon>Peronosporales</taxon>
        <taxon>Peronosporaceae</taxon>
        <taxon>Phytophthora</taxon>
    </lineage>
</organism>
<name>A0A225VMV0_9STRA</name>
<evidence type="ECO:0000256" key="4">
    <source>
        <dbReference type="ARBA" id="ARBA00023017"/>
    </source>
</evidence>
<dbReference type="STRING" id="4795.A0A225VMV0"/>
<feature type="compositionally biased region" description="Polar residues" evidence="8">
    <location>
        <begin position="219"/>
        <end position="229"/>
    </location>
</feature>